<proteinExistence type="predicted"/>
<dbReference type="SUPFAM" id="SSF55486">
    <property type="entry name" value="Metalloproteases ('zincins'), catalytic domain"/>
    <property type="match status" value="1"/>
</dbReference>
<feature type="compositionally biased region" description="Pro residues" evidence="1">
    <location>
        <begin position="76"/>
        <end position="85"/>
    </location>
</feature>
<evidence type="ECO:0000259" key="3">
    <source>
        <dbReference type="Pfam" id="PF11350"/>
    </source>
</evidence>
<feature type="domain" description="DUF3152" evidence="3">
    <location>
        <begin position="114"/>
        <end position="275"/>
    </location>
</feature>
<evidence type="ECO:0000256" key="1">
    <source>
        <dbReference type="SAM" id="MobiDB-lite"/>
    </source>
</evidence>
<keyword evidence="5" id="KW-1185">Reference proteome</keyword>
<feature type="region of interest" description="Disordered" evidence="1">
    <location>
        <begin position="1"/>
        <end position="35"/>
    </location>
</feature>
<dbReference type="Proteomes" id="UP001595956">
    <property type="component" value="Unassembled WGS sequence"/>
</dbReference>
<organism evidence="4 5">
    <name type="scientific">Nocardioides caricicola</name>
    <dbReference type="NCBI Taxonomy" id="634770"/>
    <lineage>
        <taxon>Bacteria</taxon>
        <taxon>Bacillati</taxon>
        <taxon>Actinomycetota</taxon>
        <taxon>Actinomycetes</taxon>
        <taxon>Propionibacteriales</taxon>
        <taxon>Nocardioidaceae</taxon>
        <taxon>Nocardioides</taxon>
    </lineage>
</organism>
<feature type="compositionally biased region" description="Basic residues" evidence="1">
    <location>
        <begin position="20"/>
        <end position="35"/>
    </location>
</feature>
<reference evidence="5" key="1">
    <citation type="journal article" date="2019" name="Int. J. Syst. Evol. Microbiol.">
        <title>The Global Catalogue of Microorganisms (GCM) 10K type strain sequencing project: providing services to taxonomists for standard genome sequencing and annotation.</title>
        <authorList>
            <consortium name="The Broad Institute Genomics Platform"/>
            <consortium name="The Broad Institute Genome Sequencing Center for Infectious Disease"/>
            <person name="Wu L."/>
            <person name="Ma J."/>
        </authorList>
    </citation>
    <scope>NUCLEOTIDE SEQUENCE [LARGE SCALE GENOMIC DNA]</scope>
    <source>
        <strain evidence="5">KACC 13778</strain>
    </source>
</reference>
<dbReference type="InterPro" id="IPR022603">
    <property type="entry name" value="DUF3152"/>
</dbReference>
<keyword evidence="2" id="KW-1133">Transmembrane helix</keyword>
<feature type="compositionally biased region" description="Basic and acidic residues" evidence="1">
    <location>
        <begin position="86"/>
        <end position="106"/>
    </location>
</feature>
<accession>A0ABW0N529</accession>
<dbReference type="RefSeq" id="WP_379188162.1">
    <property type="nucleotide sequence ID" value="NZ_JBHSMD010000006.1"/>
</dbReference>
<gene>
    <name evidence="4" type="ORF">ACFPKY_18080</name>
</gene>
<feature type="region of interest" description="Disordered" evidence="1">
    <location>
        <begin position="68"/>
        <end position="121"/>
    </location>
</feature>
<feature type="transmembrane region" description="Helical" evidence="2">
    <location>
        <begin position="39"/>
        <end position="59"/>
    </location>
</feature>
<evidence type="ECO:0000313" key="4">
    <source>
        <dbReference type="EMBL" id="MFC5495025.1"/>
    </source>
</evidence>
<protein>
    <submittedName>
        <fullName evidence="4">DUF3152 domain-containing protein</fullName>
    </submittedName>
</protein>
<keyword evidence="2" id="KW-0812">Transmembrane</keyword>
<comment type="caution">
    <text evidence="4">The sequence shown here is derived from an EMBL/GenBank/DDBJ whole genome shotgun (WGS) entry which is preliminary data.</text>
</comment>
<keyword evidence="2" id="KW-0472">Membrane</keyword>
<evidence type="ECO:0000256" key="2">
    <source>
        <dbReference type="SAM" id="Phobius"/>
    </source>
</evidence>
<name>A0ABW0N529_9ACTN</name>
<dbReference type="EMBL" id="JBHSMD010000006">
    <property type="protein sequence ID" value="MFC5495025.1"/>
    <property type="molecule type" value="Genomic_DNA"/>
</dbReference>
<evidence type="ECO:0000313" key="5">
    <source>
        <dbReference type="Proteomes" id="UP001595956"/>
    </source>
</evidence>
<dbReference type="Pfam" id="PF11350">
    <property type="entry name" value="DUF3152"/>
    <property type="match status" value="1"/>
</dbReference>
<sequence length="291" mass="30694">MTATHGPASCDRPGTMSNRRATHRRAGSHRAPRRATRGLTGLAVLATTAAVAVPAAFLIPGATNTGEAGRHTTVASPPPSAPHPDPTLKGERPDGEVAVGRDRDPDPSGPPSPATQIPERGPGTFEVAAASLLGPQDGVTYRVEVEQGLPFSTVDVARLVEATLSDQRGWATRHTLVRVEGHADLRIVLATPETADQLCAPLDTDGRLSCRNGDDVVLNAWRWQFGADGYAGDLVAYRRYVINHETGHALGYPHVGCPGPGEIAPVMLQQTKGLDGCKPNPWPARVDLVGH</sequence>